<evidence type="ECO:0000313" key="1">
    <source>
        <dbReference type="EMBL" id="SAY38368.1"/>
    </source>
</evidence>
<reference evidence="2" key="1">
    <citation type="submission" date="2016-02" db="EMBL/GenBank/DDBJ databases">
        <authorList>
            <person name="liu f."/>
        </authorList>
    </citation>
    <scope>NUCLEOTIDE SEQUENCE [LARGE SCALE GENOMIC DNA]</scope>
</reference>
<proteinExistence type="predicted"/>
<dbReference type="AlphaFoldDB" id="A0A171DEY3"/>
<organism evidence="1 2">
    <name type="scientific">Candidatus Synechococcus spongiarum</name>
    <dbReference type="NCBI Taxonomy" id="431041"/>
    <lineage>
        <taxon>Bacteria</taxon>
        <taxon>Bacillati</taxon>
        <taxon>Cyanobacteriota</taxon>
        <taxon>Cyanophyceae</taxon>
        <taxon>Synechococcales</taxon>
        <taxon>Synechococcaceae</taxon>
        <taxon>Synechococcus</taxon>
    </lineage>
</organism>
<dbReference type="Proteomes" id="UP000182631">
    <property type="component" value="Unassembled WGS sequence"/>
</dbReference>
<dbReference type="EMBL" id="FITM01000025">
    <property type="protein sequence ID" value="SAY38368.1"/>
    <property type="molecule type" value="Genomic_DNA"/>
</dbReference>
<evidence type="ECO:0000313" key="2">
    <source>
        <dbReference type="Proteomes" id="UP000182631"/>
    </source>
</evidence>
<gene>
    <name evidence="1" type="ORF">FLM9_226</name>
</gene>
<name>A0A171DEY3_9SYNE</name>
<accession>A0A171DEY3</accession>
<keyword evidence="2" id="KW-1185">Reference proteome</keyword>
<protein>
    <submittedName>
        <fullName evidence="1">Uncharacterized protein</fullName>
    </submittedName>
</protein>
<sequence length="68" mass="7622">MSLMGSMYLTNISYIKIQQFSKNLACFLIVLDQFKPILTGVAGLSPYKILYGPLLEANSEVLKYVSPF</sequence>